<dbReference type="Proteomes" id="UP000183769">
    <property type="component" value="Unassembled WGS sequence"/>
</dbReference>
<organism evidence="1 2">
    <name type="scientific">Halolamina pelagica</name>
    <dbReference type="NCBI Taxonomy" id="699431"/>
    <lineage>
        <taxon>Archaea</taxon>
        <taxon>Methanobacteriati</taxon>
        <taxon>Methanobacteriota</taxon>
        <taxon>Stenosarchaea group</taxon>
        <taxon>Halobacteria</taxon>
        <taxon>Halobacteriales</taxon>
        <taxon>Haloferacaceae</taxon>
    </lineage>
</organism>
<dbReference type="EMBL" id="FOXI01000019">
    <property type="protein sequence ID" value="SFQ09254.1"/>
    <property type="molecule type" value="Genomic_DNA"/>
</dbReference>
<dbReference type="AlphaFoldDB" id="A0A1I5VNW5"/>
<protein>
    <submittedName>
        <fullName evidence="1">Uncharacterized protein</fullName>
    </submittedName>
</protein>
<evidence type="ECO:0000313" key="2">
    <source>
        <dbReference type="Proteomes" id="UP000183769"/>
    </source>
</evidence>
<proteinExistence type="predicted"/>
<reference evidence="2" key="1">
    <citation type="submission" date="2016-10" db="EMBL/GenBank/DDBJ databases">
        <authorList>
            <person name="Varghese N."/>
            <person name="Submissions S."/>
        </authorList>
    </citation>
    <scope>NUCLEOTIDE SEQUENCE [LARGE SCALE GENOMIC DNA]</scope>
    <source>
        <strain evidence="2">CGMCC 1.10329</strain>
    </source>
</reference>
<name>A0A1I5VNW5_9EURY</name>
<dbReference type="RefSeq" id="WP_143076995.1">
    <property type="nucleotide sequence ID" value="NZ_FOXI01000019.1"/>
</dbReference>
<dbReference type="OrthoDB" id="375144at2157"/>
<keyword evidence="2" id="KW-1185">Reference proteome</keyword>
<accession>A0A1I5VNW5</accession>
<gene>
    <name evidence="1" type="ORF">SAMN05216277_11915</name>
</gene>
<evidence type="ECO:0000313" key="1">
    <source>
        <dbReference type="EMBL" id="SFQ09254.1"/>
    </source>
</evidence>
<sequence>MSESVTPCPRTTRERAQVVKRGLEAIDDVLGAAVLDPNEGPRAEWTVEATITGDRLPAAAVQILADQDCGVVSTTLRAPDVTQAVVAV</sequence>